<dbReference type="GO" id="GO:0043565">
    <property type="term" value="F:sequence-specific DNA binding"/>
    <property type="evidence" value="ECO:0007669"/>
    <property type="project" value="InterPro"/>
</dbReference>
<keyword evidence="9" id="KW-0805">Transcription regulation</keyword>
<dbReference type="SUPFAM" id="SSF46689">
    <property type="entry name" value="Homeodomain-like"/>
    <property type="match status" value="1"/>
</dbReference>
<feature type="modified residue" description="4-aspartylphosphate" evidence="12">
    <location>
        <position position="1193"/>
    </location>
</feature>
<dbReference type="SMART" id="SM00387">
    <property type="entry name" value="HATPase_c"/>
    <property type="match status" value="1"/>
</dbReference>
<keyword evidence="4" id="KW-0808">Transferase</keyword>
<keyword evidence="10" id="KW-0238">DNA-binding</keyword>
<dbReference type="EC" id="2.7.13.3" evidence="2"/>
<dbReference type="SUPFAM" id="SSF50998">
    <property type="entry name" value="Quinoprotein alcohol dehydrogenase-like"/>
    <property type="match status" value="1"/>
</dbReference>
<organism evidence="17 18">
    <name type="scientific">Segatella copri</name>
    <dbReference type="NCBI Taxonomy" id="165179"/>
    <lineage>
        <taxon>Bacteria</taxon>
        <taxon>Pseudomonadati</taxon>
        <taxon>Bacteroidota</taxon>
        <taxon>Bacteroidia</taxon>
        <taxon>Bacteroidales</taxon>
        <taxon>Prevotellaceae</taxon>
        <taxon>Segatella</taxon>
    </lineage>
</organism>
<reference evidence="17 18" key="1">
    <citation type="submission" date="2019-09" db="EMBL/GenBank/DDBJ databases">
        <title>Distinct polysaccharide growth profiles of human intestinal Prevotella copri isolates.</title>
        <authorList>
            <person name="Fehlner-Peach H."/>
            <person name="Magnabosco C."/>
            <person name="Raghavan V."/>
            <person name="Scher J.U."/>
            <person name="Tett A."/>
            <person name="Cox L.M."/>
            <person name="Gottsegen C."/>
            <person name="Watters A."/>
            <person name="Wiltshire- Gordon J.D."/>
            <person name="Segata N."/>
            <person name="Bonneau R."/>
            <person name="Littman D.R."/>
        </authorList>
    </citation>
    <scope>NUCLEOTIDE SEQUENCE [LARGE SCALE GENOMIC DNA]</scope>
    <source>
        <strain evidence="18">iA622</strain>
    </source>
</reference>
<dbReference type="InterPro" id="IPR013783">
    <property type="entry name" value="Ig-like_fold"/>
</dbReference>
<sequence>MSMFKNLNLLRQALMVLGFVLLLQPLQMRAALQNIEFSSLNNRDGLSNSQVNAILKDKTGYVWFGTQSGLNRFDGFRMKTFLYSATNQTSLANNYVDELQEDNEGKIWVHTPVGYCVYDPTTEQFDRKPEVWLKTINIEGAPQRLLVDSQKNMWIQVWGKGLYYYNVKNETTYLFKYAKKPKSGCILDGDFSNLKDVDGKLLVTYGDGKLCLLDGDKQSVLWYNTFLKDHRLCGDNGAYSFVENNHTFWVSTTTESYVFNSLNRQWLTVRSYLAQRGILVPVKDRIVMRDLQVDPNGALWVATDHHGLFYIDFKSKTCHQYVHSNARGSIVDNSLQKVYIDNFGAVWVGSYKNGVAYYSPSSSKFNTIPLGDVCTITQDLAGNLWCGTNDMGIVGYNPVTGQTWHFGQAQTGLGSDVVVSSVTMKDGTMYFGTFNGGFTQFKNGRWKAFNISNSGLANNSVWCFQEDPQHRLLIGTLGSGVQIFDPVTEKFSTFNIANSGITSNFINSIFLLNNHEALIGHSQYISVFDLHSRKMTNINSTKDGTPFESPSVNYAMKDSRGILWMASPGGISMYDSSNGQYESINELNGTTGAVGCAVVEDKQHNIWLVSEFIVTRVTLTKDAQGKWNLTMISFNSLDGLQSRQFNIRSAYLMRNGAIAMGGQDGINIIRPRTIRTSRQQAHVLFSGLVLFDHPLTAGEKFEGRVPLKLSLDSNPELDLSYKDKAFTIQLASDQVSLPARCRFLYRMKGLNDKWMMTPDGRSEVTFTNLLSGNYVLEVKVVNGDGTVSEEVSRLKVHIHPPFYLSTWAIILYLLLVVAVLWYYRRRMIEKQRVKYEIQIREDSIKKTREMNELKLNFFTNVSHELRTPLTLIISPLVTMIRDEGDPEKRRKLELIHRNATRLLNLVNQILDFRKFDQNKEKLSLARMDIVSFVDNICNSFRILANNKVNLSFESYTSKLIMTFDADKVGKIVNNLLSNAYKFTPDGGSITVRLSVALGVEVKDHTHDMLRISVADNGKGISDEEKKHVFERFYQVNGTEMQPAGGSGIGLNLVKKFTELHGGQVEVRDNDGGGSVFIVDLPMDDGGAAKTNAHLESMRVAPVIATVHKAEDTIEETVEEGGSSDALYGVHRSSQTAKPTRKNYVAKVLLVDDSDDFREFMCDVLTDYQVIEAVNGQDAWQKIIEVRPDVILSDVMMPVMDGIELCRMVKSNEETASIPFVMLTARLATDHQVEGLESGADDYIIKPFNIDMLNLRIRNLLGWARRSARRSILDKDKEGKKDPNQPKERVIPKGELGDFEMTASDRKFLADVDKYIKDMMSDPDTSVESMSAHLCMSRVQLYKRMVSLTGTTPSEYLRAKRIKRAEELIHNDELNISEIAYTVGFNNPRYFTKYFQEAYGLTPSQYKKKLNGESI</sequence>
<dbReference type="SMART" id="SM00342">
    <property type="entry name" value="HTH_ARAC"/>
    <property type="match status" value="1"/>
</dbReference>
<evidence type="ECO:0000256" key="1">
    <source>
        <dbReference type="ARBA" id="ARBA00000085"/>
    </source>
</evidence>
<dbReference type="InterPro" id="IPR018062">
    <property type="entry name" value="HTH_AraC-typ_CS"/>
</dbReference>
<dbReference type="InterPro" id="IPR005467">
    <property type="entry name" value="His_kinase_dom"/>
</dbReference>
<feature type="domain" description="Histidine kinase" evidence="15">
    <location>
        <begin position="860"/>
        <end position="1084"/>
    </location>
</feature>
<evidence type="ECO:0000313" key="18">
    <source>
        <dbReference type="Proteomes" id="UP000480425"/>
    </source>
</evidence>
<dbReference type="Gene3D" id="3.30.565.10">
    <property type="entry name" value="Histidine kinase-like ATPase, C-terminal domain"/>
    <property type="match status" value="1"/>
</dbReference>
<dbReference type="Pfam" id="PF12833">
    <property type="entry name" value="HTH_18"/>
    <property type="match status" value="1"/>
</dbReference>
<keyword evidence="8" id="KW-0902">Two-component regulatory system</keyword>
<dbReference type="Gene3D" id="2.60.40.10">
    <property type="entry name" value="Immunoglobulins"/>
    <property type="match status" value="1"/>
</dbReference>
<comment type="catalytic activity">
    <reaction evidence="1">
        <text>ATP + protein L-histidine = ADP + protein N-phospho-L-histidine.</text>
        <dbReference type="EC" id="2.7.13.3"/>
    </reaction>
</comment>
<dbReference type="Gene3D" id="3.40.50.2300">
    <property type="match status" value="1"/>
</dbReference>
<keyword evidence="13" id="KW-0812">Transmembrane</keyword>
<dbReference type="InterPro" id="IPR036097">
    <property type="entry name" value="HisK_dim/P_sf"/>
</dbReference>
<dbReference type="InterPro" id="IPR004358">
    <property type="entry name" value="Sig_transdc_His_kin-like_C"/>
</dbReference>
<dbReference type="InterPro" id="IPR011006">
    <property type="entry name" value="CheY-like_superfamily"/>
</dbReference>
<evidence type="ECO:0000259" key="15">
    <source>
        <dbReference type="PROSITE" id="PS50109"/>
    </source>
</evidence>
<dbReference type="Pfam" id="PF07494">
    <property type="entry name" value="Reg_prop"/>
    <property type="match status" value="2"/>
</dbReference>
<keyword evidence="13" id="KW-1133">Transmembrane helix</keyword>
<protein>
    <recommendedName>
        <fullName evidence="2">histidine kinase</fullName>
        <ecNumber evidence="2">2.7.13.3</ecNumber>
    </recommendedName>
</protein>
<dbReference type="GO" id="GO:0000155">
    <property type="term" value="F:phosphorelay sensor kinase activity"/>
    <property type="evidence" value="ECO:0007669"/>
    <property type="project" value="InterPro"/>
</dbReference>
<evidence type="ECO:0000256" key="7">
    <source>
        <dbReference type="ARBA" id="ARBA00022840"/>
    </source>
</evidence>
<evidence type="ECO:0000259" key="16">
    <source>
        <dbReference type="PROSITE" id="PS50110"/>
    </source>
</evidence>
<keyword evidence="6" id="KW-0418">Kinase</keyword>
<dbReference type="Gene3D" id="2.130.10.10">
    <property type="entry name" value="YVTN repeat-like/Quinoprotein amine dehydrogenase"/>
    <property type="match status" value="2"/>
</dbReference>
<dbReference type="Pfam" id="PF02518">
    <property type="entry name" value="HATPase_c"/>
    <property type="match status" value="1"/>
</dbReference>
<dbReference type="InterPro" id="IPR018060">
    <property type="entry name" value="HTH_AraC"/>
</dbReference>
<dbReference type="InterPro" id="IPR003661">
    <property type="entry name" value="HisK_dim/P_dom"/>
</dbReference>
<dbReference type="PROSITE" id="PS50110">
    <property type="entry name" value="RESPONSE_REGULATORY"/>
    <property type="match status" value="1"/>
</dbReference>
<dbReference type="GO" id="GO:0003700">
    <property type="term" value="F:DNA-binding transcription factor activity"/>
    <property type="evidence" value="ECO:0007669"/>
    <property type="project" value="InterPro"/>
</dbReference>
<feature type="transmembrane region" description="Helical" evidence="13">
    <location>
        <begin position="802"/>
        <end position="823"/>
    </location>
</feature>
<dbReference type="SUPFAM" id="SSF55874">
    <property type="entry name" value="ATPase domain of HSP90 chaperone/DNA topoisomerase II/histidine kinase"/>
    <property type="match status" value="1"/>
</dbReference>
<dbReference type="InterPro" id="IPR011110">
    <property type="entry name" value="Reg_prop"/>
</dbReference>
<dbReference type="InterPro" id="IPR036890">
    <property type="entry name" value="HATPase_C_sf"/>
</dbReference>
<dbReference type="InterPro" id="IPR015943">
    <property type="entry name" value="WD40/YVTN_repeat-like_dom_sf"/>
</dbReference>
<dbReference type="CDD" id="cd00082">
    <property type="entry name" value="HisKA"/>
    <property type="match status" value="1"/>
</dbReference>
<dbReference type="SMART" id="SM00388">
    <property type="entry name" value="HisKA"/>
    <property type="match status" value="1"/>
</dbReference>
<keyword evidence="3 12" id="KW-0597">Phosphoprotein</keyword>
<dbReference type="EMBL" id="VZCB01000045">
    <property type="protein sequence ID" value="MQN80259.1"/>
    <property type="molecule type" value="Genomic_DNA"/>
</dbReference>
<dbReference type="Proteomes" id="UP000480425">
    <property type="component" value="Unassembled WGS sequence"/>
</dbReference>
<evidence type="ECO:0000256" key="10">
    <source>
        <dbReference type="ARBA" id="ARBA00023125"/>
    </source>
</evidence>
<evidence type="ECO:0000256" key="2">
    <source>
        <dbReference type="ARBA" id="ARBA00012438"/>
    </source>
</evidence>
<dbReference type="InterPro" id="IPR001789">
    <property type="entry name" value="Sig_transdc_resp-reg_receiver"/>
</dbReference>
<evidence type="ECO:0000256" key="9">
    <source>
        <dbReference type="ARBA" id="ARBA00023015"/>
    </source>
</evidence>
<dbReference type="SUPFAM" id="SSF52172">
    <property type="entry name" value="CheY-like"/>
    <property type="match status" value="1"/>
</dbReference>
<evidence type="ECO:0000256" key="11">
    <source>
        <dbReference type="ARBA" id="ARBA00023163"/>
    </source>
</evidence>
<dbReference type="InterPro" id="IPR003594">
    <property type="entry name" value="HATPase_dom"/>
</dbReference>
<dbReference type="SUPFAM" id="SSF47384">
    <property type="entry name" value="Homodimeric domain of signal transducing histidine kinase"/>
    <property type="match status" value="1"/>
</dbReference>
<accession>A0A6G1TZB2</accession>
<evidence type="ECO:0000259" key="14">
    <source>
        <dbReference type="PROSITE" id="PS01124"/>
    </source>
</evidence>
<evidence type="ECO:0000256" key="6">
    <source>
        <dbReference type="ARBA" id="ARBA00022777"/>
    </source>
</evidence>
<evidence type="ECO:0000256" key="5">
    <source>
        <dbReference type="ARBA" id="ARBA00022741"/>
    </source>
</evidence>
<dbReference type="PANTHER" id="PTHR43547">
    <property type="entry name" value="TWO-COMPONENT HISTIDINE KINASE"/>
    <property type="match status" value="1"/>
</dbReference>
<evidence type="ECO:0000256" key="3">
    <source>
        <dbReference type="ARBA" id="ARBA00022553"/>
    </source>
</evidence>
<dbReference type="Pfam" id="PF00072">
    <property type="entry name" value="Response_reg"/>
    <property type="match status" value="1"/>
</dbReference>
<dbReference type="InterPro" id="IPR011047">
    <property type="entry name" value="Quinoprotein_ADH-like_sf"/>
</dbReference>
<dbReference type="OrthoDB" id="9797097at2"/>
<dbReference type="Pfam" id="PF07495">
    <property type="entry name" value="Y_Y_Y"/>
    <property type="match status" value="1"/>
</dbReference>
<dbReference type="GO" id="GO:0005524">
    <property type="term" value="F:ATP binding"/>
    <property type="evidence" value="ECO:0007669"/>
    <property type="project" value="UniProtKB-KW"/>
</dbReference>
<feature type="domain" description="Response regulatory" evidence="16">
    <location>
        <begin position="1146"/>
        <end position="1260"/>
    </location>
</feature>
<keyword evidence="13" id="KW-0472">Membrane</keyword>
<dbReference type="FunFam" id="1.10.287.130:FF:000045">
    <property type="entry name" value="Two-component system sensor histidine kinase/response regulator"/>
    <property type="match status" value="1"/>
</dbReference>
<dbReference type="InterPro" id="IPR011123">
    <property type="entry name" value="Y_Y_Y"/>
</dbReference>
<dbReference type="Pfam" id="PF00512">
    <property type="entry name" value="HisKA"/>
    <property type="match status" value="1"/>
</dbReference>
<evidence type="ECO:0000256" key="8">
    <source>
        <dbReference type="ARBA" id="ARBA00023012"/>
    </source>
</evidence>
<dbReference type="FunFam" id="3.30.565.10:FF:000037">
    <property type="entry name" value="Hybrid sensor histidine kinase/response regulator"/>
    <property type="match status" value="1"/>
</dbReference>
<feature type="domain" description="HTH araC/xylS-type" evidence="14">
    <location>
        <begin position="1309"/>
        <end position="1408"/>
    </location>
</feature>
<proteinExistence type="predicted"/>
<dbReference type="Gene3D" id="1.10.10.60">
    <property type="entry name" value="Homeodomain-like"/>
    <property type="match status" value="2"/>
</dbReference>
<evidence type="ECO:0000256" key="13">
    <source>
        <dbReference type="SAM" id="Phobius"/>
    </source>
</evidence>
<name>A0A6G1TZB2_9BACT</name>
<keyword evidence="5" id="KW-0547">Nucleotide-binding</keyword>
<dbReference type="Gene3D" id="1.10.287.130">
    <property type="match status" value="1"/>
</dbReference>
<dbReference type="PROSITE" id="PS01124">
    <property type="entry name" value="HTH_ARAC_FAMILY_2"/>
    <property type="match status" value="1"/>
</dbReference>
<evidence type="ECO:0000256" key="4">
    <source>
        <dbReference type="ARBA" id="ARBA00022679"/>
    </source>
</evidence>
<dbReference type="InterPro" id="IPR009057">
    <property type="entry name" value="Homeodomain-like_sf"/>
</dbReference>
<dbReference type="SMART" id="SM00448">
    <property type="entry name" value="REC"/>
    <property type="match status" value="1"/>
</dbReference>
<dbReference type="SUPFAM" id="SSF63829">
    <property type="entry name" value="Calcium-dependent phosphotriesterase"/>
    <property type="match status" value="1"/>
</dbReference>
<keyword evidence="7" id="KW-0067">ATP-binding</keyword>
<dbReference type="PANTHER" id="PTHR43547:SF2">
    <property type="entry name" value="HYBRID SIGNAL TRANSDUCTION HISTIDINE KINASE C"/>
    <property type="match status" value="1"/>
</dbReference>
<evidence type="ECO:0000313" key="17">
    <source>
        <dbReference type="EMBL" id="MQN80259.1"/>
    </source>
</evidence>
<comment type="caution">
    <text evidence="17">The sequence shown here is derived from an EMBL/GenBank/DDBJ whole genome shotgun (WGS) entry which is preliminary data.</text>
</comment>
<keyword evidence="11" id="KW-0804">Transcription</keyword>
<evidence type="ECO:0000256" key="12">
    <source>
        <dbReference type="PROSITE-ProRule" id="PRU00169"/>
    </source>
</evidence>
<gene>
    <name evidence="17" type="ORF">F7D73_04705</name>
</gene>
<dbReference type="PROSITE" id="PS50109">
    <property type="entry name" value="HIS_KIN"/>
    <property type="match status" value="1"/>
</dbReference>
<dbReference type="PRINTS" id="PR00344">
    <property type="entry name" value="BCTRLSENSOR"/>
</dbReference>
<dbReference type="PROSITE" id="PS00041">
    <property type="entry name" value="HTH_ARAC_FAMILY_1"/>
    <property type="match status" value="1"/>
</dbReference>